<evidence type="ECO:0000313" key="2">
    <source>
        <dbReference type="EMBL" id="BDC99444.1"/>
    </source>
</evidence>
<dbReference type="Proteomes" id="UP001354989">
    <property type="component" value="Chromosome"/>
</dbReference>
<sequence length="86" mass="9095">MPCTAQRQPTRQSIERTNSAASSSAARAQRSQSQADRTTSSGAAMPPAFCTTSVPIDTDIAYLIILGVAFGAYQIHKSSKMNTSAE</sequence>
<evidence type="ECO:0000256" key="1">
    <source>
        <dbReference type="SAM" id="MobiDB-lite"/>
    </source>
</evidence>
<dbReference type="EMBL" id="AP025292">
    <property type="protein sequence ID" value="BDC99444.1"/>
    <property type="molecule type" value="Genomic_DNA"/>
</dbReference>
<dbReference type="RefSeq" id="WP_338396795.1">
    <property type="nucleotide sequence ID" value="NZ_AP025292.1"/>
</dbReference>
<keyword evidence="3" id="KW-1185">Reference proteome</keyword>
<gene>
    <name evidence="2" type="ORF">PEPS_17250</name>
</gene>
<feature type="region of interest" description="Disordered" evidence="1">
    <location>
        <begin position="1"/>
        <end position="48"/>
    </location>
</feature>
<organism evidence="2 3">
    <name type="scientific">Persicobacter psychrovividus</name>
    <dbReference type="NCBI Taxonomy" id="387638"/>
    <lineage>
        <taxon>Bacteria</taxon>
        <taxon>Pseudomonadati</taxon>
        <taxon>Bacteroidota</taxon>
        <taxon>Cytophagia</taxon>
        <taxon>Cytophagales</taxon>
        <taxon>Persicobacteraceae</taxon>
        <taxon>Persicobacter</taxon>
    </lineage>
</organism>
<name>A0ABM7VER1_9BACT</name>
<feature type="compositionally biased region" description="Low complexity" evidence="1">
    <location>
        <begin position="19"/>
        <end position="35"/>
    </location>
</feature>
<proteinExistence type="predicted"/>
<accession>A0ABM7VER1</accession>
<protein>
    <submittedName>
        <fullName evidence="2">Uncharacterized protein</fullName>
    </submittedName>
</protein>
<feature type="compositionally biased region" description="Polar residues" evidence="1">
    <location>
        <begin position="1"/>
        <end position="18"/>
    </location>
</feature>
<reference evidence="2 3" key="1">
    <citation type="submission" date="2021-12" db="EMBL/GenBank/DDBJ databases">
        <title>Genome sequencing of bacteria with rrn-lacking chromosome and rrn-plasmid.</title>
        <authorList>
            <person name="Anda M."/>
            <person name="Iwasaki W."/>
        </authorList>
    </citation>
    <scope>NUCLEOTIDE SEQUENCE [LARGE SCALE GENOMIC DNA]</scope>
    <source>
        <strain evidence="2 3">NBRC 101262</strain>
    </source>
</reference>
<evidence type="ECO:0000313" key="3">
    <source>
        <dbReference type="Proteomes" id="UP001354989"/>
    </source>
</evidence>